<dbReference type="GO" id="GO:0005524">
    <property type="term" value="F:ATP binding"/>
    <property type="evidence" value="ECO:0007669"/>
    <property type="project" value="UniProtKB-UniRule"/>
</dbReference>
<keyword evidence="2 4" id="KW-0547">Nucleotide-binding</keyword>
<dbReference type="Pfam" id="PF08443">
    <property type="entry name" value="RimK"/>
    <property type="match status" value="1"/>
</dbReference>
<dbReference type="Gene3D" id="3.40.50.20">
    <property type="match status" value="1"/>
</dbReference>
<dbReference type="GO" id="GO:0018169">
    <property type="term" value="F:ribosomal S6-glutamic acid ligase activity"/>
    <property type="evidence" value="ECO:0007669"/>
    <property type="project" value="TreeGrafter"/>
</dbReference>
<dbReference type="Gene3D" id="3.30.470.20">
    <property type="entry name" value="ATP-grasp fold, B domain"/>
    <property type="match status" value="1"/>
</dbReference>
<keyword evidence="7" id="KW-1185">Reference proteome</keyword>
<keyword evidence="1" id="KW-0479">Metal-binding</keyword>
<dbReference type="PROSITE" id="PS50975">
    <property type="entry name" value="ATP_GRASP"/>
    <property type="match status" value="1"/>
</dbReference>
<evidence type="ECO:0000256" key="3">
    <source>
        <dbReference type="ARBA" id="ARBA00022840"/>
    </source>
</evidence>
<dbReference type="InterPro" id="IPR011761">
    <property type="entry name" value="ATP-grasp"/>
</dbReference>
<dbReference type="PANTHER" id="PTHR21621:SF0">
    <property type="entry name" value="BETA-CITRYLGLUTAMATE SYNTHASE B-RELATED"/>
    <property type="match status" value="1"/>
</dbReference>
<feature type="domain" description="ATP-grasp" evidence="5">
    <location>
        <begin position="118"/>
        <end position="302"/>
    </location>
</feature>
<dbReference type="SUPFAM" id="SSF56059">
    <property type="entry name" value="Glutathione synthetase ATP-binding domain-like"/>
    <property type="match status" value="1"/>
</dbReference>
<evidence type="ECO:0000313" key="7">
    <source>
        <dbReference type="Proteomes" id="UP000008631"/>
    </source>
</evidence>
<dbReference type="OrthoDB" id="9786585at2"/>
<protein>
    <submittedName>
        <fullName evidence="6">Alpha-L-glutamate ligase, RimK family</fullName>
    </submittedName>
</protein>
<dbReference type="PANTHER" id="PTHR21621">
    <property type="entry name" value="RIBOSOMAL PROTEIN S6 MODIFICATION PROTEIN"/>
    <property type="match status" value="1"/>
</dbReference>
<proteinExistence type="predicted"/>
<dbReference type="GO" id="GO:0005737">
    <property type="term" value="C:cytoplasm"/>
    <property type="evidence" value="ECO:0007669"/>
    <property type="project" value="TreeGrafter"/>
</dbReference>
<dbReference type="InterPro" id="IPR004666">
    <property type="entry name" value="Rp_bS6_RimK/Lys_biosynth_LsyX"/>
</dbReference>
<organism evidence="6 7">
    <name type="scientific">Isosphaera pallida (strain ATCC 43644 / DSM 9630 / IS1B)</name>
    <dbReference type="NCBI Taxonomy" id="575540"/>
    <lineage>
        <taxon>Bacteria</taxon>
        <taxon>Pseudomonadati</taxon>
        <taxon>Planctomycetota</taxon>
        <taxon>Planctomycetia</taxon>
        <taxon>Isosphaerales</taxon>
        <taxon>Isosphaeraceae</taxon>
        <taxon>Isosphaera</taxon>
    </lineage>
</organism>
<evidence type="ECO:0000259" key="5">
    <source>
        <dbReference type="PROSITE" id="PS50975"/>
    </source>
</evidence>
<dbReference type="eggNOG" id="COG0189">
    <property type="taxonomic scope" value="Bacteria"/>
</dbReference>
<keyword evidence="6" id="KW-0436">Ligase</keyword>
<accession>E8R654</accession>
<dbReference type="FunCoup" id="E8R654">
    <property type="interactions" value="198"/>
</dbReference>
<dbReference type="RefSeq" id="WP_013563038.1">
    <property type="nucleotide sequence ID" value="NC_014962.1"/>
</dbReference>
<gene>
    <name evidence="6" type="ordered locus">Isop_0152</name>
</gene>
<dbReference type="InParanoid" id="E8R654"/>
<dbReference type="EMBL" id="CP002353">
    <property type="protein sequence ID" value="ADV60749.1"/>
    <property type="molecule type" value="Genomic_DNA"/>
</dbReference>
<keyword evidence="3 4" id="KW-0067">ATP-binding</keyword>
<reference evidence="6 7" key="2">
    <citation type="journal article" date="2011" name="Stand. Genomic Sci.">
        <title>Complete genome sequence of Isosphaera pallida type strain (IS1B).</title>
        <authorList>
            <consortium name="US DOE Joint Genome Institute (JGI-PGF)"/>
            <person name="Goker M."/>
            <person name="Cleland D."/>
            <person name="Saunders E."/>
            <person name="Lapidus A."/>
            <person name="Nolan M."/>
            <person name="Lucas S."/>
            <person name="Hammon N."/>
            <person name="Deshpande S."/>
            <person name="Cheng J.F."/>
            <person name="Tapia R."/>
            <person name="Han C."/>
            <person name="Goodwin L."/>
            <person name="Pitluck S."/>
            <person name="Liolios K."/>
            <person name="Pagani I."/>
            <person name="Ivanova N."/>
            <person name="Mavromatis K."/>
            <person name="Pati A."/>
            <person name="Chen A."/>
            <person name="Palaniappan K."/>
            <person name="Land M."/>
            <person name="Hauser L."/>
            <person name="Chang Y.J."/>
            <person name="Jeffries C.D."/>
            <person name="Detter J.C."/>
            <person name="Beck B."/>
            <person name="Woyke T."/>
            <person name="Bristow J."/>
            <person name="Eisen J.A."/>
            <person name="Markowitz V."/>
            <person name="Hugenholtz P."/>
            <person name="Kyrpides N.C."/>
            <person name="Klenk H.P."/>
        </authorList>
    </citation>
    <scope>NUCLEOTIDE SEQUENCE [LARGE SCALE GENOMIC DNA]</scope>
    <source>
        <strain evidence="7">ATCC 43644 / DSM 9630 / IS1B</strain>
    </source>
</reference>
<evidence type="ECO:0000313" key="6">
    <source>
        <dbReference type="EMBL" id="ADV60749.1"/>
    </source>
</evidence>
<dbReference type="InterPro" id="IPR013651">
    <property type="entry name" value="ATP-grasp_RimK-type"/>
</dbReference>
<evidence type="ECO:0000256" key="4">
    <source>
        <dbReference type="PROSITE-ProRule" id="PRU00409"/>
    </source>
</evidence>
<evidence type="ECO:0000256" key="2">
    <source>
        <dbReference type="ARBA" id="ARBA00022741"/>
    </source>
</evidence>
<dbReference type="AlphaFoldDB" id="E8R654"/>
<dbReference type="GO" id="GO:0046872">
    <property type="term" value="F:metal ion binding"/>
    <property type="evidence" value="ECO:0007669"/>
    <property type="project" value="UniProtKB-KW"/>
</dbReference>
<sequence>MTPPLLALAGRTRTGRWGWHVRDLARAAARLNLRFEPVEFQRLRATIAPLGRPGRVEADGWELTGPEVAGVLVRAMPSSSLERIVFRMDALRRVEAAGTPILNPPRAIETAVDKYLTLVRLEAAGLPTPETWVGETSREALDAFDRLGGEVVVKPLFGSEGRGLIRVGQRELARRTFAAIEATQGLLYLQRFVAGPGWDVRVFVLDARVVGAIRRFPASHDWRANVSTGGTAEPFHVDAETERLAIRATEAVGARLAGVDLLPLGGIPHGWVIPEVNAAPGWRALGACLRLDVAAFILEALRETPRLAPQQAPTP</sequence>
<dbReference type="Proteomes" id="UP000008631">
    <property type="component" value="Chromosome"/>
</dbReference>
<dbReference type="GO" id="GO:0009432">
    <property type="term" value="P:SOS response"/>
    <property type="evidence" value="ECO:0007669"/>
    <property type="project" value="TreeGrafter"/>
</dbReference>
<dbReference type="HOGENOM" id="CLU_054353_2_0_0"/>
<dbReference type="NCBIfam" id="TIGR00768">
    <property type="entry name" value="rimK_fam"/>
    <property type="match status" value="1"/>
</dbReference>
<reference key="1">
    <citation type="submission" date="2010-11" db="EMBL/GenBank/DDBJ databases">
        <title>The complete sequence of chromosome of Isophaera pallida ATCC 43644.</title>
        <authorList>
            <consortium name="US DOE Joint Genome Institute (JGI-PGF)"/>
            <person name="Lucas S."/>
            <person name="Copeland A."/>
            <person name="Lapidus A."/>
            <person name="Bruce D."/>
            <person name="Goodwin L."/>
            <person name="Pitluck S."/>
            <person name="Kyrpides N."/>
            <person name="Mavromatis K."/>
            <person name="Pagani I."/>
            <person name="Ivanova N."/>
            <person name="Saunders E."/>
            <person name="Brettin T."/>
            <person name="Detter J.C."/>
            <person name="Han C."/>
            <person name="Tapia R."/>
            <person name="Land M."/>
            <person name="Hauser L."/>
            <person name="Markowitz V."/>
            <person name="Cheng J.-F."/>
            <person name="Hugenholtz P."/>
            <person name="Woyke T."/>
            <person name="Wu D."/>
            <person name="Eisen J.A."/>
        </authorList>
    </citation>
    <scope>NUCLEOTIDE SEQUENCE</scope>
    <source>
        <strain>ATCC 43644</strain>
    </source>
</reference>
<evidence type="ECO:0000256" key="1">
    <source>
        <dbReference type="ARBA" id="ARBA00022723"/>
    </source>
</evidence>
<dbReference type="STRING" id="575540.Isop_0152"/>
<dbReference type="InterPro" id="IPR013815">
    <property type="entry name" value="ATP_grasp_subdomain_1"/>
</dbReference>
<name>E8R654_ISOPI</name>
<dbReference type="KEGG" id="ipa:Isop_0152"/>
<dbReference type="Gene3D" id="3.30.1490.20">
    <property type="entry name" value="ATP-grasp fold, A domain"/>
    <property type="match status" value="1"/>
</dbReference>